<dbReference type="Gene3D" id="2.40.50.140">
    <property type="entry name" value="Nucleic acid-binding proteins"/>
    <property type="match status" value="1"/>
</dbReference>
<dbReference type="PANTHER" id="PTHR30001:SF0">
    <property type="entry name" value="RIBONUCLEASE G"/>
    <property type="match status" value="1"/>
</dbReference>
<keyword evidence="5" id="KW-0694">RNA-binding</keyword>
<dbReference type="EMBL" id="DF968182">
    <property type="protein sequence ID" value="GAP44128.1"/>
    <property type="molecule type" value="Genomic_DNA"/>
</dbReference>
<dbReference type="InterPro" id="IPR012340">
    <property type="entry name" value="NA-bd_OB-fold"/>
</dbReference>
<keyword evidence="2" id="KW-0479">Metal-binding</keyword>
<evidence type="ECO:0000256" key="1">
    <source>
        <dbReference type="ARBA" id="ARBA00001946"/>
    </source>
</evidence>
<keyword evidence="8" id="KW-1185">Reference proteome</keyword>
<organism evidence="7">
    <name type="scientific">Lentimicrobium saccharophilum</name>
    <dbReference type="NCBI Taxonomy" id="1678841"/>
    <lineage>
        <taxon>Bacteria</taxon>
        <taxon>Pseudomonadati</taxon>
        <taxon>Bacteroidota</taxon>
        <taxon>Bacteroidia</taxon>
        <taxon>Bacteroidales</taxon>
        <taxon>Lentimicrobiaceae</taxon>
        <taxon>Lentimicrobium</taxon>
    </lineage>
</organism>
<dbReference type="AlphaFoldDB" id="A0A0S7C4G9"/>
<evidence type="ECO:0000256" key="2">
    <source>
        <dbReference type="ARBA" id="ARBA00022723"/>
    </source>
</evidence>
<dbReference type="GO" id="GO:0006364">
    <property type="term" value="P:rRNA processing"/>
    <property type="evidence" value="ECO:0007669"/>
    <property type="project" value="TreeGrafter"/>
</dbReference>
<reference evidence="7" key="1">
    <citation type="journal article" date="2015" name="Genome Announc.">
        <title>Draft Genome Sequence of Bacteroidales Strain TBC1, a Novel Isolate from a Methanogenic Wastewater Treatment System.</title>
        <authorList>
            <person name="Tourlousse D.M."/>
            <person name="Matsuura N."/>
            <person name="Sun L."/>
            <person name="Toyonaga M."/>
            <person name="Kuroda K."/>
            <person name="Ohashi A."/>
            <person name="Cruz R."/>
            <person name="Yamaguchi T."/>
            <person name="Sekiguchi Y."/>
        </authorList>
    </citation>
    <scope>NUCLEOTIDE SEQUENCE [LARGE SCALE GENOMIC DNA]</scope>
    <source>
        <strain evidence="7">TBC1</strain>
    </source>
</reference>
<dbReference type="GO" id="GO:0016787">
    <property type="term" value="F:hydrolase activity"/>
    <property type="evidence" value="ECO:0007669"/>
    <property type="project" value="UniProtKB-KW"/>
</dbReference>
<dbReference type="Proteomes" id="UP000053091">
    <property type="component" value="Unassembled WGS sequence"/>
</dbReference>
<evidence type="ECO:0000256" key="3">
    <source>
        <dbReference type="ARBA" id="ARBA00022801"/>
    </source>
</evidence>
<sequence>MNKELIIDAGLSEVNIALLEDKDLVELNKEKSNNNFSVGDIYLGRVKKIMPGLNAAFVDVGYEKDAFLHYLDLGPQVNSLNKLLKLSLTGKPDVPTIGDMEPEPDIEKTGKITSVLTQNQQVLIQIAKEPISTKGPRVSSEISFAGRYLVLVPFSTRVSVSQKIKSVEERNRLKRLITSIKPRNFGVIIRTVAENKKVADLDADLRNLTAKWDALIAKLPGAKAPQRILSEIDRTTAILRDLLNESFNNIHVNDAGIYEEIKAYIKTIAPDKVEIVKLFKGKVPIFEHFGIDKQIKNSFGKIITIKSGVYLIIEHTEALHVIDVNSGHRVNSEISQEMNALAVNLEAAAEIARQLRLRDMGGIIVVDFIDMHEGGNRRKLYQKLKEEMAKDHAKHTILPPSKFGLVQITRQRVRPEMNVQILEKCPACGGTGEIKPSIIHIDQIENNIRYLIHDQNEPYIKINLHPFVYSYLVHGFPSIRMKWYFKFKRWIRLTPMPSYHFLEYHFFNKVDDEIKM</sequence>
<comment type="cofactor">
    <cofactor evidence="1">
        <name>Mg(2+)</name>
        <dbReference type="ChEBI" id="CHEBI:18420"/>
    </cofactor>
</comment>
<evidence type="ECO:0000256" key="4">
    <source>
        <dbReference type="ARBA" id="ARBA00022842"/>
    </source>
</evidence>
<name>A0A0S7C4G9_9BACT</name>
<dbReference type="PANTHER" id="PTHR30001">
    <property type="entry name" value="RIBONUCLEASE"/>
    <property type="match status" value="1"/>
</dbReference>
<keyword evidence="4" id="KW-0460">Magnesium</keyword>
<evidence type="ECO:0000313" key="7">
    <source>
        <dbReference type="EMBL" id="GAP44128.1"/>
    </source>
</evidence>
<proteinExistence type="predicted"/>
<feature type="domain" description="RNA-binding protein AU-1/Ribonuclease E/G" evidence="6">
    <location>
        <begin position="143"/>
        <end position="413"/>
    </location>
</feature>
<gene>
    <name evidence="7" type="ORF">TBC1_112289</name>
</gene>
<protein>
    <submittedName>
        <fullName evidence="7">Ribonuclease, Rne/Rng family</fullName>
    </submittedName>
</protein>
<dbReference type="CDD" id="cd04453">
    <property type="entry name" value="S1_RNase_E"/>
    <property type="match status" value="1"/>
</dbReference>
<dbReference type="Pfam" id="PF10150">
    <property type="entry name" value="RNase_E_G"/>
    <property type="match status" value="1"/>
</dbReference>
<dbReference type="RefSeq" id="WP_062042388.1">
    <property type="nucleotide sequence ID" value="NZ_DF968182.1"/>
</dbReference>
<evidence type="ECO:0000259" key="6">
    <source>
        <dbReference type="Pfam" id="PF10150"/>
    </source>
</evidence>
<keyword evidence="3" id="KW-0378">Hydrolase</keyword>
<dbReference type="STRING" id="1678841.TBC1_112289"/>
<dbReference type="SUPFAM" id="SSF50249">
    <property type="entry name" value="Nucleic acid-binding proteins"/>
    <property type="match status" value="1"/>
</dbReference>
<evidence type="ECO:0000256" key="5">
    <source>
        <dbReference type="ARBA" id="ARBA00022884"/>
    </source>
</evidence>
<dbReference type="PATRIC" id="fig|1678841.3.peg.2564"/>
<dbReference type="InterPro" id="IPR019307">
    <property type="entry name" value="RNA-bd_AU-1/RNase_E/G"/>
</dbReference>
<dbReference type="OrthoDB" id="9804278at2"/>
<dbReference type="GO" id="GO:0005737">
    <property type="term" value="C:cytoplasm"/>
    <property type="evidence" value="ECO:0007669"/>
    <property type="project" value="TreeGrafter"/>
</dbReference>
<dbReference type="GO" id="GO:0046872">
    <property type="term" value="F:metal ion binding"/>
    <property type="evidence" value="ECO:0007669"/>
    <property type="project" value="UniProtKB-KW"/>
</dbReference>
<evidence type="ECO:0000313" key="8">
    <source>
        <dbReference type="Proteomes" id="UP000053091"/>
    </source>
</evidence>
<accession>A0A0S7C4G9</accession>
<dbReference type="NCBIfam" id="TIGR00757">
    <property type="entry name" value="RNaseEG"/>
    <property type="match status" value="1"/>
</dbReference>
<dbReference type="InterPro" id="IPR004659">
    <property type="entry name" value="RNase_E/G"/>
</dbReference>
<dbReference type="GO" id="GO:0003723">
    <property type="term" value="F:RNA binding"/>
    <property type="evidence" value="ECO:0007669"/>
    <property type="project" value="UniProtKB-KW"/>
</dbReference>
<dbReference type="GO" id="GO:0004540">
    <property type="term" value="F:RNA nuclease activity"/>
    <property type="evidence" value="ECO:0007669"/>
    <property type="project" value="InterPro"/>
</dbReference>